<dbReference type="Proteomes" id="UP001163046">
    <property type="component" value="Unassembled WGS sequence"/>
</dbReference>
<dbReference type="AlphaFoldDB" id="A0A9X0D5N8"/>
<sequence length="247" mass="27343">MAHTAHGEEELRSPGSPRERSNVKVKEMSKLFDGAPPANVTKEKLVRQRSSSEPSSPEPKRSPRPPPLDISPPHNKSLRPAFSKLSPIPPSPTLLSNGEADELSDELKPNTTTFSRKLTSSIRRRLSTKAKTGQRFSASDVLDDRRPRSPPLVKDDLVVMRAEEKSNYTASLGRTEHSGKVKKGFLRKSGRNNSFRRKSDSNLNKNVVKKANEMDGGAGSHEDLAKALKQTKIVSFCPHPRPRAVEK</sequence>
<gene>
    <name evidence="2" type="ORF">OS493_013818</name>
</gene>
<name>A0A9X0D5N8_9CNID</name>
<reference evidence="2" key="1">
    <citation type="submission" date="2023-01" db="EMBL/GenBank/DDBJ databases">
        <title>Genome assembly of the deep-sea coral Lophelia pertusa.</title>
        <authorList>
            <person name="Herrera S."/>
            <person name="Cordes E."/>
        </authorList>
    </citation>
    <scope>NUCLEOTIDE SEQUENCE</scope>
    <source>
        <strain evidence="2">USNM1676648</strain>
        <tissue evidence="2">Polyp</tissue>
    </source>
</reference>
<feature type="compositionally biased region" description="Polar residues" evidence="1">
    <location>
        <begin position="109"/>
        <end position="121"/>
    </location>
</feature>
<protein>
    <submittedName>
        <fullName evidence="2">Uncharacterized protein</fullName>
    </submittedName>
</protein>
<evidence type="ECO:0000313" key="3">
    <source>
        <dbReference type="Proteomes" id="UP001163046"/>
    </source>
</evidence>
<evidence type="ECO:0000256" key="1">
    <source>
        <dbReference type="SAM" id="MobiDB-lite"/>
    </source>
</evidence>
<accession>A0A9X0D5N8</accession>
<proteinExistence type="predicted"/>
<feature type="region of interest" description="Disordered" evidence="1">
    <location>
        <begin position="1"/>
        <end position="152"/>
    </location>
</feature>
<organism evidence="2 3">
    <name type="scientific">Desmophyllum pertusum</name>
    <dbReference type="NCBI Taxonomy" id="174260"/>
    <lineage>
        <taxon>Eukaryota</taxon>
        <taxon>Metazoa</taxon>
        <taxon>Cnidaria</taxon>
        <taxon>Anthozoa</taxon>
        <taxon>Hexacorallia</taxon>
        <taxon>Scleractinia</taxon>
        <taxon>Caryophylliina</taxon>
        <taxon>Caryophylliidae</taxon>
        <taxon>Desmophyllum</taxon>
    </lineage>
</organism>
<evidence type="ECO:0000313" key="2">
    <source>
        <dbReference type="EMBL" id="KAJ7385784.1"/>
    </source>
</evidence>
<dbReference type="EMBL" id="MU825879">
    <property type="protein sequence ID" value="KAJ7385784.1"/>
    <property type="molecule type" value="Genomic_DNA"/>
</dbReference>
<feature type="compositionally biased region" description="Basic and acidic residues" evidence="1">
    <location>
        <begin position="1"/>
        <end position="30"/>
    </location>
</feature>
<feature type="compositionally biased region" description="Basic and acidic residues" evidence="1">
    <location>
        <begin position="142"/>
        <end position="152"/>
    </location>
</feature>
<keyword evidence="3" id="KW-1185">Reference proteome</keyword>
<comment type="caution">
    <text evidence="2">The sequence shown here is derived from an EMBL/GenBank/DDBJ whole genome shotgun (WGS) entry which is preliminary data.</text>
</comment>